<evidence type="ECO:0000313" key="1">
    <source>
        <dbReference type="Proteomes" id="UP000035642"/>
    </source>
</evidence>
<sequence>MPPAIQLGTLQPGYLRTPRRIARPPLYDIQDEMKILKQQPKPLVKLRGSSWKMDARRRIECEKCCNPHSRREDGSCEIT</sequence>
<keyword evidence="1" id="KW-1185">Reference proteome</keyword>
<accession>A0A0K0CT43</accession>
<dbReference type="Proteomes" id="UP000035642">
    <property type="component" value="Unassembled WGS sequence"/>
</dbReference>
<proteinExistence type="predicted"/>
<dbReference type="WBParaSite" id="ACAC_0000020501-mRNA-1">
    <property type="protein sequence ID" value="ACAC_0000020501-mRNA-1"/>
    <property type="gene ID" value="ACAC_0000020501"/>
</dbReference>
<dbReference type="AlphaFoldDB" id="A0A0K0CT43"/>
<reference evidence="2" key="2">
    <citation type="submission" date="2017-02" db="UniProtKB">
        <authorList>
            <consortium name="WormBaseParasite"/>
        </authorList>
    </citation>
    <scope>IDENTIFICATION</scope>
</reference>
<organism evidence="1 2">
    <name type="scientific">Angiostrongylus cantonensis</name>
    <name type="common">Rat lungworm</name>
    <dbReference type="NCBI Taxonomy" id="6313"/>
    <lineage>
        <taxon>Eukaryota</taxon>
        <taxon>Metazoa</taxon>
        <taxon>Ecdysozoa</taxon>
        <taxon>Nematoda</taxon>
        <taxon>Chromadorea</taxon>
        <taxon>Rhabditida</taxon>
        <taxon>Rhabditina</taxon>
        <taxon>Rhabditomorpha</taxon>
        <taxon>Strongyloidea</taxon>
        <taxon>Metastrongylidae</taxon>
        <taxon>Angiostrongylus</taxon>
    </lineage>
</organism>
<protein>
    <submittedName>
        <fullName evidence="2">Uncharacterized protein</fullName>
    </submittedName>
</protein>
<evidence type="ECO:0000313" key="2">
    <source>
        <dbReference type="WBParaSite" id="ACAC_0000020501-mRNA-1"/>
    </source>
</evidence>
<reference evidence="1" key="1">
    <citation type="submission" date="2012-09" db="EMBL/GenBank/DDBJ databases">
        <authorList>
            <person name="Martin A.A."/>
        </authorList>
    </citation>
    <scope>NUCLEOTIDE SEQUENCE</scope>
</reference>
<name>A0A0K0CT43_ANGCA</name>